<evidence type="ECO:0008006" key="3">
    <source>
        <dbReference type="Google" id="ProtNLM"/>
    </source>
</evidence>
<protein>
    <recommendedName>
        <fullName evidence="3">Tetratricopeptide repeat protein</fullName>
    </recommendedName>
</protein>
<evidence type="ECO:0000313" key="1">
    <source>
        <dbReference type="EMBL" id="NML25986.1"/>
    </source>
</evidence>
<gene>
    <name evidence="1" type="ORF">HHL15_09550</name>
</gene>
<dbReference type="EMBL" id="JABBGA010000006">
    <property type="protein sequence ID" value="NML25986.1"/>
    <property type="molecule type" value="Genomic_DNA"/>
</dbReference>
<organism evidence="1 2">
    <name type="scientific">Zoogloea dura</name>
    <dbReference type="NCBI Taxonomy" id="2728840"/>
    <lineage>
        <taxon>Bacteria</taxon>
        <taxon>Pseudomonadati</taxon>
        <taxon>Pseudomonadota</taxon>
        <taxon>Betaproteobacteria</taxon>
        <taxon>Rhodocyclales</taxon>
        <taxon>Zoogloeaceae</taxon>
        <taxon>Zoogloea</taxon>
    </lineage>
</organism>
<dbReference type="Proteomes" id="UP000580043">
    <property type="component" value="Unassembled WGS sequence"/>
</dbReference>
<dbReference type="AlphaFoldDB" id="A0A848G4T8"/>
<evidence type="ECO:0000313" key="2">
    <source>
        <dbReference type="Proteomes" id="UP000580043"/>
    </source>
</evidence>
<sequence length="188" mass="19695">MSASGVPGVSSGFEDAILGAGLDPAVEALIDKAGRAGIGDEGALGLLLQARALAPAHPAPLIAHYRFYFYANRLADARRVALEAIALAAGPLGLPADWRQVAPATSWGPERIAQLRAHAVAPRFYLFALKGYAYLSLRLGEAEEGRAVLDLLEALDPADSLGHKVLGAVLARGGRDVDYDDDVMEATP</sequence>
<proteinExistence type="predicted"/>
<comment type="caution">
    <text evidence="1">The sequence shown here is derived from an EMBL/GenBank/DDBJ whole genome shotgun (WGS) entry which is preliminary data.</text>
</comment>
<dbReference type="RefSeq" id="WP_169145537.1">
    <property type="nucleotide sequence ID" value="NZ_JABBGA010000006.1"/>
</dbReference>
<name>A0A848G4T8_9RHOO</name>
<reference evidence="1 2" key="1">
    <citation type="submission" date="2020-04" db="EMBL/GenBank/DDBJ databases">
        <title>Zoogloea sp. G-4-1-14 isolated from soil.</title>
        <authorList>
            <person name="Dahal R.H."/>
        </authorList>
    </citation>
    <scope>NUCLEOTIDE SEQUENCE [LARGE SCALE GENOMIC DNA]</scope>
    <source>
        <strain evidence="1 2">G-4-1-14</strain>
    </source>
</reference>
<accession>A0A848G4T8</accession>
<keyword evidence="2" id="KW-1185">Reference proteome</keyword>